<proteinExistence type="predicted"/>
<keyword evidence="2" id="KW-0808">Transferase</keyword>
<evidence type="ECO:0000313" key="3">
    <source>
        <dbReference type="Proteomes" id="UP000738126"/>
    </source>
</evidence>
<keyword evidence="2" id="KW-0418">Kinase</keyword>
<feature type="region of interest" description="Disordered" evidence="1">
    <location>
        <begin position="306"/>
        <end position="348"/>
    </location>
</feature>
<sequence length="348" mass="37144">MRIGQLSRSELAGRLARGGLSLATGPVTTRIRTSIPGVAAHLAALYADFPLGEADGIADFSCQLRPPRGVRRYYRPQVLFLADGRSVFKPLAYHQAGPMLEWGMNWCIASQLRDRLIFHAAALERGGRALLLAAPPGSGKSTLCAALACRGWRLLTDEAALVELGAGRVSVAGTARPVSLKNASIEAVQRLAPEAALSAPCRDTLKGTVAHMRPPPESVRRAQEPAAPAWLVFPRFVPGAPTRLTERSRPEAFMGLAANAFNYAALGRRAFHRTADLVERVACYDFRYSRLEEAVQVFDELATRREPSAVPGAGEPGYHGRPHGPGVDGAAAGGAGERAARHPVAPGR</sequence>
<keyword evidence="3" id="KW-1185">Reference proteome</keyword>
<dbReference type="EMBL" id="NRSH01000159">
    <property type="protein sequence ID" value="MBK1727477.1"/>
    <property type="molecule type" value="Genomic_DNA"/>
</dbReference>
<evidence type="ECO:0000256" key="1">
    <source>
        <dbReference type="SAM" id="MobiDB-lite"/>
    </source>
</evidence>
<dbReference type="InterPro" id="IPR027417">
    <property type="entry name" value="P-loop_NTPase"/>
</dbReference>
<dbReference type="NCBIfam" id="TIGR04352">
    <property type="entry name" value="HprK_rel_A"/>
    <property type="match status" value="1"/>
</dbReference>
<dbReference type="RefSeq" id="WP_200260849.1">
    <property type="nucleotide sequence ID" value="NZ_NRSH01000159.1"/>
</dbReference>
<evidence type="ECO:0000313" key="2">
    <source>
        <dbReference type="EMBL" id="MBK1727477.1"/>
    </source>
</evidence>
<dbReference type="GO" id="GO:0016301">
    <property type="term" value="F:kinase activity"/>
    <property type="evidence" value="ECO:0007669"/>
    <property type="project" value="UniProtKB-KW"/>
</dbReference>
<accession>A0ABS1E8X2</accession>
<dbReference type="Gene3D" id="3.40.50.300">
    <property type="entry name" value="P-loop containing nucleotide triphosphate hydrolases"/>
    <property type="match status" value="1"/>
</dbReference>
<organism evidence="2 3">
    <name type="scientific">Halorhodospira neutriphila</name>
    <dbReference type="NCBI Taxonomy" id="168379"/>
    <lineage>
        <taxon>Bacteria</taxon>
        <taxon>Pseudomonadati</taxon>
        <taxon>Pseudomonadota</taxon>
        <taxon>Gammaproteobacteria</taxon>
        <taxon>Chromatiales</taxon>
        <taxon>Ectothiorhodospiraceae</taxon>
        <taxon>Halorhodospira</taxon>
    </lineage>
</organism>
<dbReference type="InterPro" id="IPR027600">
    <property type="entry name" value="HprK-rel_A"/>
</dbReference>
<reference evidence="2 3" key="1">
    <citation type="journal article" date="2020" name="Microorganisms">
        <title>Osmotic Adaptation and Compatible Solute Biosynthesis of Phototrophic Bacteria as Revealed from Genome Analyses.</title>
        <authorList>
            <person name="Imhoff J.F."/>
            <person name="Rahn T."/>
            <person name="Kunzel S."/>
            <person name="Keller A."/>
            <person name="Neulinger S.C."/>
        </authorList>
    </citation>
    <scope>NUCLEOTIDE SEQUENCE [LARGE SCALE GENOMIC DNA]</scope>
    <source>
        <strain evidence="2 3">DSM 15116</strain>
    </source>
</reference>
<name>A0ABS1E8X2_9GAMM</name>
<dbReference type="Proteomes" id="UP000738126">
    <property type="component" value="Unassembled WGS sequence"/>
</dbReference>
<gene>
    <name evidence="2" type="ORF">CKO13_10730</name>
</gene>
<protein>
    <submittedName>
        <fullName evidence="2">HprK-related kinase A</fullName>
    </submittedName>
</protein>
<comment type="caution">
    <text evidence="2">The sequence shown here is derived from an EMBL/GenBank/DDBJ whole genome shotgun (WGS) entry which is preliminary data.</text>
</comment>
<dbReference type="SUPFAM" id="SSF53795">
    <property type="entry name" value="PEP carboxykinase-like"/>
    <property type="match status" value="1"/>
</dbReference>